<dbReference type="SMART" id="SM00342">
    <property type="entry name" value="HTH_ARAC"/>
    <property type="match status" value="1"/>
</dbReference>
<dbReference type="InterPro" id="IPR018060">
    <property type="entry name" value="HTH_AraC"/>
</dbReference>
<dbReference type="PANTHER" id="PTHR46796">
    <property type="entry name" value="HTH-TYPE TRANSCRIPTIONAL ACTIVATOR RHAS-RELATED"/>
    <property type="match status" value="1"/>
</dbReference>
<organism evidence="5 6">
    <name type="scientific">Acinetobacter tibetensis</name>
    <dbReference type="NCBI Taxonomy" id="2943497"/>
    <lineage>
        <taxon>Bacteria</taxon>
        <taxon>Pseudomonadati</taxon>
        <taxon>Pseudomonadota</taxon>
        <taxon>Gammaproteobacteria</taxon>
        <taxon>Moraxellales</taxon>
        <taxon>Moraxellaceae</taxon>
        <taxon>Acinetobacter</taxon>
    </lineage>
</organism>
<evidence type="ECO:0000313" key="6">
    <source>
        <dbReference type="Proteomes" id="UP001056716"/>
    </source>
</evidence>
<dbReference type="InterPro" id="IPR009057">
    <property type="entry name" value="Homeodomain-like_sf"/>
</dbReference>
<dbReference type="GO" id="GO:0003700">
    <property type="term" value="F:DNA-binding transcription factor activity"/>
    <property type="evidence" value="ECO:0007669"/>
    <property type="project" value="InterPro"/>
</dbReference>
<dbReference type="PROSITE" id="PS01124">
    <property type="entry name" value="HTH_ARAC_FAMILY_2"/>
    <property type="match status" value="1"/>
</dbReference>
<accession>A0AAE9LQE4</accession>
<sequence length="278" mass="31570">MLFHQKESDPVAKPEKSWVYAWDGIVLYVTQEHLNKSHVHFPALLQIGLGAQFAVTLDHQPRSYHDIVCMAPNVSHSTDSENQPYLAVLIDPDHELYGYVHTALQGKQMRSLPADCLQPLSSELIHLRLGALNIEQVKRLLLRILQLISPKVTHLPWDVRILKACEYIKQQVPQNIPTVADVSAQVGLSESRLMHLFSAQLGGSMRQYILWLKVRYAIQLWIEGYSLIDLAFEAGFSDQAHYTRTLRRMVDFAPSILKANTVFISEPAVQPKSHHTPV</sequence>
<dbReference type="AlphaFoldDB" id="A0AAE9LQE4"/>
<dbReference type="GO" id="GO:0043565">
    <property type="term" value="F:sequence-specific DNA binding"/>
    <property type="evidence" value="ECO:0007669"/>
    <property type="project" value="InterPro"/>
</dbReference>
<proteinExistence type="predicted"/>
<dbReference type="KEGG" id="atz:M5E07_12905"/>
<keyword evidence="2" id="KW-0238">DNA-binding</keyword>
<name>A0AAE9LQE4_9GAMM</name>
<evidence type="ECO:0000256" key="1">
    <source>
        <dbReference type="ARBA" id="ARBA00023015"/>
    </source>
</evidence>
<dbReference type="RefSeq" id="WP_252219771.1">
    <property type="nucleotide sequence ID" value="NZ_CP098732.1"/>
</dbReference>
<evidence type="ECO:0000256" key="2">
    <source>
        <dbReference type="ARBA" id="ARBA00023125"/>
    </source>
</evidence>
<evidence type="ECO:0000313" key="5">
    <source>
        <dbReference type="EMBL" id="USE82676.1"/>
    </source>
</evidence>
<gene>
    <name evidence="5" type="ORF">M5E07_12905</name>
</gene>
<dbReference type="Proteomes" id="UP001056716">
    <property type="component" value="Chromosome"/>
</dbReference>
<keyword evidence="1" id="KW-0805">Transcription regulation</keyword>
<protein>
    <submittedName>
        <fullName evidence="5">AraC family transcriptional regulator</fullName>
    </submittedName>
</protein>
<dbReference type="SUPFAM" id="SSF46689">
    <property type="entry name" value="Homeodomain-like"/>
    <property type="match status" value="2"/>
</dbReference>
<dbReference type="InterPro" id="IPR050204">
    <property type="entry name" value="AraC_XylS_family_regulators"/>
</dbReference>
<feature type="domain" description="HTH araC/xylS-type" evidence="4">
    <location>
        <begin position="162"/>
        <end position="260"/>
    </location>
</feature>
<evidence type="ECO:0000259" key="4">
    <source>
        <dbReference type="PROSITE" id="PS01124"/>
    </source>
</evidence>
<keyword evidence="6" id="KW-1185">Reference proteome</keyword>
<dbReference type="EMBL" id="CP098732">
    <property type="protein sequence ID" value="USE82676.1"/>
    <property type="molecule type" value="Genomic_DNA"/>
</dbReference>
<keyword evidence="3" id="KW-0804">Transcription</keyword>
<dbReference type="Gene3D" id="1.10.10.60">
    <property type="entry name" value="Homeodomain-like"/>
    <property type="match status" value="1"/>
</dbReference>
<reference evidence="5" key="1">
    <citation type="submission" date="2022-06" db="EMBL/GenBank/DDBJ databases">
        <title>Isolation, identification and characterization of iprodione-degrading strains in Lhasa, Tibet.</title>
        <authorList>
            <person name="Pan H."/>
        </authorList>
    </citation>
    <scope>NUCLEOTIDE SEQUENCE</scope>
    <source>
        <strain evidence="5">Y-23</strain>
    </source>
</reference>
<evidence type="ECO:0000256" key="3">
    <source>
        <dbReference type="ARBA" id="ARBA00023163"/>
    </source>
</evidence>
<dbReference type="Pfam" id="PF12833">
    <property type="entry name" value="HTH_18"/>
    <property type="match status" value="1"/>
</dbReference>